<reference evidence="4 5" key="1">
    <citation type="journal article" date="2021" name="Nat. Plants">
        <title>The Taxus genome provides insights into paclitaxel biosynthesis.</title>
        <authorList>
            <person name="Xiong X."/>
            <person name="Gou J."/>
            <person name="Liao Q."/>
            <person name="Li Y."/>
            <person name="Zhou Q."/>
            <person name="Bi G."/>
            <person name="Li C."/>
            <person name="Du R."/>
            <person name="Wang X."/>
            <person name="Sun T."/>
            <person name="Guo L."/>
            <person name="Liang H."/>
            <person name="Lu P."/>
            <person name="Wu Y."/>
            <person name="Zhang Z."/>
            <person name="Ro D.K."/>
            <person name="Shang Y."/>
            <person name="Huang S."/>
            <person name="Yan J."/>
        </authorList>
    </citation>
    <scope>NUCLEOTIDE SEQUENCE [LARGE SCALE GENOMIC DNA]</scope>
    <source>
        <strain evidence="4">Ta-2019</strain>
    </source>
</reference>
<dbReference type="AlphaFoldDB" id="A0AA38FGF8"/>
<dbReference type="InterPro" id="IPR036412">
    <property type="entry name" value="HAD-like_sf"/>
</dbReference>
<gene>
    <name evidence="4" type="ORF">KI387_012838</name>
</gene>
<protein>
    <recommendedName>
        <fullName evidence="6">Acid phosphatase</fullName>
    </recommendedName>
</protein>
<comment type="caution">
    <text evidence="4">The sequence shown here is derived from an EMBL/GenBank/DDBJ whole genome shotgun (WGS) entry which is preliminary data.</text>
</comment>
<dbReference type="PANTHER" id="PTHR31284">
    <property type="entry name" value="ACID PHOSPHATASE-LIKE PROTEIN"/>
    <property type="match status" value="1"/>
</dbReference>
<sequence>MNSFLIHNTLISIILLFSSNPLDQFRSLEKGDIKNVSSWCETWRLNVELNNVREWRSVPRQCVPSVARYIKGGQYQKDLNFAVSQARSYLHSHEIKIVGDGKDAWIFDIDETTLSNLGYYEQIDFGGASYNRTKYFAWVMQKKATAIQATQSLYNELKGMGFSIFFITGRRSTYRNVTADNLLHAGYKDWSGLLMREPDDKPSKVQSLKIAKRAQLEEDGYKIWGNMGDQWSDLSGEPSGFRTFKLPNP</sequence>
<evidence type="ECO:0008006" key="6">
    <source>
        <dbReference type="Google" id="ProtNLM"/>
    </source>
</evidence>
<dbReference type="OMA" id="YNRTKYF"/>
<dbReference type="PIRSF" id="PIRSF002674">
    <property type="entry name" value="VSP"/>
    <property type="match status" value="1"/>
</dbReference>
<organism evidence="4 5">
    <name type="scientific">Taxus chinensis</name>
    <name type="common">Chinese yew</name>
    <name type="synonym">Taxus wallichiana var. chinensis</name>
    <dbReference type="NCBI Taxonomy" id="29808"/>
    <lineage>
        <taxon>Eukaryota</taxon>
        <taxon>Viridiplantae</taxon>
        <taxon>Streptophyta</taxon>
        <taxon>Embryophyta</taxon>
        <taxon>Tracheophyta</taxon>
        <taxon>Spermatophyta</taxon>
        <taxon>Pinopsida</taxon>
        <taxon>Pinidae</taxon>
        <taxon>Conifers II</taxon>
        <taxon>Cupressales</taxon>
        <taxon>Taxaceae</taxon>
        <taxon>Taxus</taxon>
    </lineage>
</organism>
<dbReference type="Gene3D" id="3.40.50.1000">
    <property type="entry name" value="HAD superfamily/HAD-like"/>
    <property type="match status" value="1"/>
</dbReference>
<dbReference type="EMBL" id="JAHRHJ020000009">
    <property type="protein sequence ID" value="KAH9301255.1"/>
    <property type="molecule type" value="Genomic_DNA"/>
</dbReference>
<keyword evidence="5" id="KW-1185">Reference proteome</keyword>
<evidence type="ECO:0000313" key="4">
    <source>
        <dbReference type="EMBL" id="KAH9301255.1"/>
    </source>
</evidence>
<name>A0AA38FGF8_TAXCH</name>
<evidence type="ECO:0000256" key="3">
    <source>
        <dbReference type="SAM" id="SignalP"/>
    </source>
</evidence>
<feature type="non-terminal residue" evidence="4">
    <location>
        <position position="249"/>
    </location>
</feature>
<feature type="signal peptide" evidence="3">
    <location>
        <begin position="1"/>
        <end position="24"/>
    </location>
</feature>
<dbReference type="PANTHER" id="PTHR31284:SF10">
    <property type="entry name" value="ACID PHOSPHATASE-LIKE PROTEIN"/>
    <property type="match status" value="1"/>
</dbReference>
<dbReference type="InterPro" id="IPR005519">
    <property type="entry name" value="Acid_phosphat_B-like"/>
</dbReference>
<dbReference type="SUPFAM" id="SSF56784">
    <property type="entry name" value="HAD-like"/>
    <property type="match status" value="1"/>
</dbReference>
<keyword evidence="2" id="KW-0325">Glycoprotein</keyword>
<dbReference type="Proteomes" id="UP000824469">
    <property type="component" value="Unassembled WGS sequence"/>
</dbReference>
<feature type="chain" id="PRO_5041221164" description="Acid phosphatase" evidence="3">
    <location>
        <begin position="25"/>
        <end position="249"/>
    </location>
</feature>
<dbReference type="InterPro" id="IPR014403">
    <property type="entry name" value="APS1/VSP"/>
</dbReference>
<proteinExistence type="predicted"/>
<dbReference type="InterPro" id="IPR023214">
    <property type="entry name" value="HAD_sf"/>
</dbReference>
<accession>A0AA38FGF8</accession>
<evidence type="ECO:0000256" key="1">
    <source>
        <dbReference type="ARBA" id="ARBA00022729"/>
    </source>
</evidence>
<evidence type="ECO:0000256" key="2">
    <source>
        <dbReference type="ARBA" id="ARBA00023180"/>
    </source>
</evidence>
<evidence type="ECO:0000313" key="5">
    <source>
        <dbReference type="Proteomes" id="UP000824469"/>
    </source>
</evidence>
<dbReference type="Pfam" id="PF03767">
    <property type="entry name" value="Acid_phosphat_B"/>
    <property type="match status" value="1"/>
</dbReference>
<keyword evidence="1 3" id="KW-0732">Signal</keyword>
<dbReference type="CDD" id="cd07535">
    <property type="entry name" value="HAD_VSP"/>
    <property type="match status" value="1"/>
</dbReference>